<comment type="subcellular location">
    <subcellularLocation>
        <location evidence="1">Cytoplasm</location>
    </subcellularLocation>
</comment>
<evidence type="ECO:0000313" key="9">
    <source>
        <dbReference type="EMBL" id="KKL73238.1"/>
    </source>
</evidence>
<dbReference type="InterPro" id="IPR012713">
    <property type="entry name" value="PfdB"/>
</dbReference>
<dbReference type="InterPro" id="IPR002777">
    <property type="entry name" value="PFD_beta-like"/>
</dbReference>
<dbReference type="GO" id="GO:0006457">
    <property type="term" value="P:protein folding"/>
    <property type="evidence" value="ECO:0007669"/>
    <property type="project" value="InterPro"/>
</dbReference>
<comment type="function">
    <text evidence="6">Molecular chaperone capable of stabilizing a range of proteins. Seems to fulfill an ATP-independent, HSP70-like function in archaeal de novo protein folding.</text>
</comment>
<dbReference type="Pfam" id="PF01920">
    <property type="entry name" value="Prefoldin_2"/>
    <property type="match status" value="1"/>
</dbReference>
<dbReference type="GO" id="GO:0016272">
    <property type="term" value="C:prefoldin complex"/>
    <property type="evidence" value="ECO:0007669"/>
    <property type="project" value="InterPro"/>
</dbReference>
<dbReference type="GO" id="GO:0005737">
    <property type="term" value="C:cytoplasm"/>
    <property type="evidence" value="ECO:0007669"/>
    <property type="project" value="UniProtKB-SubCell"/>
</dbReference>
<keyword evidence="5" id="KW-0143">Chaperone</keyword>
<keyword evidence="8" id="KW-0175">Coiled coil</keyword>
<evidence type="ECO:0000256" key="3">
    <source>
        <dbReference type="ARBA" id="ARBA00016304"/>
    </source>
</evidence>
<comment type="subunit">
    <text evidence="2">Heterohexamer of two alpha and four beta subunits.</text>
</comment>
<dbReference type="GO" id="GO:0051082">
    <property type="term" value="F:unfolded protein binding"/>
    <property type="evidence" value="ECO:0007669"/>
    <property type="project" value="InterPro"/>
</dbReference>
<dbReference type="SUPFAM" id="SSF46579">
    <property type="entry name" value="Prefoldin"/>
    <property type="match status" value="1"/>
</dbReference>
<evidence type="ECO:0000256" key="5">
    <source>
        <dbReference type="ARBA" id="ARBA00023186"/>
    </source>
</evidence>
<keyword evidence="4" id="KW-0963">Cytoplasm</keyword>
<feature type="coiled-coil region" evidence="8">
    <location>
        <begin position="83"/>
        <end position="110"/>
    </location>
</feature>
<organism evidence="9">
    <name type="scientific">marine sediment metagenome</name>
    <dbReference type="NCBI Taxonomy" id="412755"/>
    <lineage>
        <taxon>unclassified sequences</taxon>
        <taxon>metagenomes</taxon>
        <taxon>ecological metagenomes</taxon>
    </lineage>
</organism>
<dbReference type="AlphaFoldDB" id="A0A0F9EGL6"/>
<dbReference type="CDD" id="cd23162">
    <property type="entry name" value="Prefoldin_beta_GimC"/>
    <property type="match status" value="1"/>
</dbReference>
<dbReference type="NCBIfam" id="TIGR02338">
    <property type="entry name" value="gimC_beta"/>
    <property type="match status" value="1"/>
</dbReference>
<dbReference type="HAMAP" id="MF_00307">
    <property type="entry name" value="PfdB"/>
    <property type="match status" value="1"/>
</dbReference>
<evidence type="ECO:0000256" key="2">
    <source>
        <dbReference type="ARBA" id="ARBA00011716"/>
    </source>
</evidence>
<dbReference type="Gene3D" id="1.10.287.370">
    <property type="match status" value="1"/>
</dbReference>
<proteinExistence type="inferred from homology"/>
<protein>
    <recommendedName>
        <fullName evidence="3">Prefoldin subunit beta</fullName>
    </recommendedName>
    <alternativeName>
        <fullName evidence="7">GimC subunit beta</fullName>
    </alternativeName>
</protein>
<dbReference type="EMBL" id="LAZR01025024">
    <property type="protein sequence ID" value="KKL73238.1"/>
    <property type="molecule type" value="Genomic_DNA"/>
</dbReference>
<comment type="caution">
    <text evidence="9">The sequence shown here is derived from an EMBL/GenBank/DDBJ whole genome shotgun (WGS) entry which is preliminary data.</text>
</comment>
<reference evidence="9" key="1">
    <citation type="journal article" date="2015" name="Nature">
        <title>Complex archaea that bridge the gap between prokaryotes and eukaryotes.</title>
        <authorList>
            <person name="Spang A."/>
            <person name="Saw J.H."/>
            <person name="Jorgensen S.L."/>
            <person name="Zaremba-Niedzwiedzka K."/>
            <person name="Martijn J."/>
            <person name="Lind A.E."/>
            <person name="van Eijk R."/>
            <person name="Schleper C."/>
            <person name="Guy L."/>
            <person name="Ettema T.J."/>
        </authorList>
    </citation>
    <scope>NUCLEOTIDE SEQUENCE</scope>
</reference>
<evidence type="ECO:0000256" key="7">
    <source>
        <dbReference type="ARBA" id="ARBA00033461"/>
    </source>
</evidence>
<name>A0A0F9EGL6_9ZZZZ</name>
<sequence length="120" mass="13791">MTINLDGLSEAQKNKILNLQNLQQSYDIINAQKNQTESLLRETEFVIEELEKINPDDTVYKSIGGILIKSEKNKLLDEKKSLKVTLEMRKKTLDQKKTRLENQVKTLSNSIQTDLQNKTG</sequence>
<accession>A0A0F9EGL6</accession>
<evidence type="ECO:0000256" key="6">
    <source>
        <dbReference type="ARBA" id="ARBA00025077"/>
    </source>
</evidence>
<dbReference type="InterPro" id="IPR009053">
    <property type="entry name" value="Prefoldin"/>
</dbReference>
<gene>
    <name evidence="9" type="ORF">LCGC14_2076930</name>
</gene>
<evidence type="ECO:0000256" key="4">
    <source>
        <dbReference type="ARBA" id="ARBA00022490"/>
    </source>
</evidence>
<evidence type="ECO:0000256" key="1">
    <source>
        <dbReference type="ARBA" id="ARBA00004496"/>
    </source>
</evidence>
<evidence type="ECO:0000256" key="8">
    <source>
        <dbReference type="SAM" id="Coils"/>
    </source>
</evidence>